<feature type="region of interest" description="Disordered" evidence="1">
    <location>
        <begin position="26"/>
        <end position="48"/>
    </location>
</feature>
<evidence type="ECO:0000256" key="1">
    <source>
        <dbReference type="SAM" id="MobiDB-lite"/>
    </source>
</evidence>
<gene>
    <name evidence="2" type="ORF">SAMN05192542_11711</name>
</gene>
<dbReference type="EMBL" id="FOAJ01000017">
    <property type="protein sequence ID" value="SEL89540.1"/>
    <property type="molecule type" value="Genomic_DNA"/>
</dbReference>
<proteinExistence type="predicted"/>
<name>A0A1H7TXH1_9BURK</name>
<protein>
    <submittedName>
        <fullName evidence="2">Uncharacterized protein</fullName>
    </submittedName>
</protein>
<evidence type="ECO:0000313" key="2">
    <source>
        <dbReference type="EMBL" id="SEL89540.1"/>
    </source>
</evidence>
<dbReference type="Proteomes" id="UP000199120">
    <property type="component" value="Unassembled WGS sequence"/>
</dbReference>
<keyword evidence="3" id="KW-1185">Reference proteome</keyword>
<accession>A0A1H7TXH1</accession>
<evidence type="ECO:0000313" key="3">
    <source>
        <dbReference type="Proteomes" id="UP000199120"/>
    </source>
</evidence>
<dbReference type="RefSeq" id="WP_143040676.1">
    <property type="nucleotide sequence ID" value="NZ_FNSR01000001.1"/>
</dbReference>
<reference evidence="3" key="1">
    <citation type="submission" date="2016-10" db="EMBL/GenBank/DDBJ databases">
        <authorList>
            <person name="Varghese N."/>
            <person name="Submissions S."/>
        </authorList>
    </citation>
    <scope>NUCLEOTIDE SEQUENCE [LARGE SCALE GENOMIC DNA]</scope>
    <source>
        <strain evidence="3">LMG 26416</strain>
    </source>
</reference>
<organism evidence="2 3">
    <name type="scientific">Paraburkholderia caballeronis</name>
    <dbReference type="NCBI Taxonomy" id="416943"/>
    <lineage>
        <taxon>Bacteria</taxon>
        <taxon>Pseudomonadati</taxon>
        <taxon>Pseudomonadota</taxon>
        <taxon>Betaproteobacteria</taxon>
        <taxon>Burkholderiales</taxon>
        <taxon>Burkholderiaceae</taxon>
        <taxon>Paraburkholderia</taxon>
    </lineage>
</organism>
<dbReference type="AlphaFoldDB" id="A0A1H7TXH1"/>
<sequence length="73" mass="7739">MSKLKVRPNDFAMWLGARLLAESNIDGEQPCNAPETTMTSSAPRGPRSFASGLRFALVSSHAGSRTAGSSRNS</sequence>